<keyword evidence="2" id="KW-1185">Reference proteome</keyword>
<evidence type="ECO:0008006" key="3">
    <source>
        <dbReference type="Google" id="ProtNLM"/>
    </source>
</evidence>
<reference evidence="1" key="1">
    <citation type="journal article" date="2022" name="Front. Microbiol.">
        <title>New perspectives on an old grouping: The genomic and phenotypic variability of Oxalobacter formigenes and the implications for calcium oxalate stone prevention.</title>
        <authorList>
            <person name="Chmiel J.A."/>
            <person name="Carr C."/>
            <person name="Stuivenberg G.A."/>
            <person name="Venema R."/>
            <person name="Chanyi R.M."/>
            <person name="Al K.F."/>
            <person name="Giguere D."/>
            <person name="Say H."/>
            <person name="Akouris P.P."/>
            <person name="Dominguez Romero S.A."/>
            <person name="Kwong A."/>
            <person name="Tai V."/>
            <person name="Koval S.F."/>
            <person name="Razvi H."/>
            <person name="Bjazevic J."/>
            <person name="Burton J.P."/>
        </authorList>
    </citation>
    <scope>NUCLEOTIDE SEQUENCE</scope>
    <source>
        <strain evidence="1">WoOx3</strain>
    </source>
</reference>
<protein>
    <recommendedName>
        <fullName evidence="3">Integrase catalytic domain-containing protein</fullName>
    </recommendedName>
</protein>
<sequence>MKRERVNRRVYRSCAQARSDIFDYIQCFYKPLKRLKMKPDKLVS</sequence>
<organism evidence="1 2">
    <name type="scientific">Oxalobacter vibrioformis</name>
    <dbReference type="NCBI Taxonomy" id="933080"/>
    <lineage>
        <taxon>Bacteria</taxon>
        <taxon>Pseudomonadati</taxon>
        <taxon>Pseudomonadota</taxon>
        <taxon>Betaproteobacteria</taxon>
        <taxon>Burkholderiales</taxon>
        <taxon>Oxalobacteraceae</taxon>
        <taxon>Oxalobacter</taxon>
    </lineage>
</organism>
<dbReference type="AlphaFoldDB" id="A0A9E9P4R9"/>
<proteinExistence type="predicted"/>
<evidence type="ECO:0000313" key="2">
    <source>
        <dbReference type="Proteomes" id="UP001156215"/>
    </source>
</evidence>
<dbReference type="Proteomes" id="UP001156215">
    <property type="component" value="Chromosome"/>
</dbReference>
<evidence type="ECO:0000313" key="1">
    <source>
        <dbReference type="EMBL" id="WAW11368.1"/>
    </source>
</evidence>
<name>A0A9E9P4R9_9BURK</name>
<dbReference type="EMBL" id="CP098242">
    <property type="protein sequence ID" value="WAW11368.1"/>
    <property type="molecule type" value="Genomic_DNA"/>
</dbReference>
<dbReference type="KEGG" id="ovb:NB640_00780"/>
<accession>A0A9E9P4R9</accession>
<gene>
    <name evidence="1" type="ORF">NB640_00780</name>
</gene>